<evidence type="ECO:0000313" key="17">
    <source>
        <dbReference type="Proteomes" id="UP001318860"/>
    </source>
</evidence>
<dbReference type="PANTHER" id="PTHR21646">
    <property type="entry name" value="UBIQUITIN CARBOXYL-TERMINAL HYDROLASE"/>
    <property type="match status" value="1"/>
</dbReference>
<dbReference type="Pfam" id="PF02148">
    <property type="entry name" value="zf-UBP"/>
    <property type="match status" value="1"/>
</dbReference>
<keyword evidence="5" id="KW-0677">Repeat</keyword>
<evidence type="ECO:0000256" key="7">
    <source>
        <dbReference type="ARBA" id="ARBA00022786"/>
    </source>
</evidence>
<keyword evidence="9 12" id="KW-0788">Thiol protease</keyword>
<keyword evidence="8 12" id="KW-0378">Hydrolase</keyword>
<evidence type="ECO:0000256" key="4">
    <source>
        <dbReference type="ARBA" id="ARBA00022723"/>
    </source>
</evidence>
<dbReference type="InterPro" id="IPR018200">
    <property type="entry name" value="USP_CS"/>
</dbReference>
<dbReference type="InterPro" id="IPR001394">
    <property type="entry name" value="Peptidase_C19_UCH"/>
</dbReference>
<dbReference type="InterPro" id="IPR016652">
    <property type="entry name" value="Ubiquitinyl_hydrolase"/>
</dbReference>
<dbReference type="InterPro" id="IPR015940">
    <property type="entry name" value="UBA"/>
</dbReference>
<keyword evidence="6 11" id="KW-0863">Zinc-finger</keyword>
<dbReference type="SUPFAM" id="SSF46934">
    <property type="entry name" value="UBA-like"/>
    <property type="match status" value="1"/>
</dbReference>
<accession>A0ABR0X4Y4</accession>
<dbReference type="Proteomes" id="UP001318860">
    <property type="component" value="Unassembled WGS sequence"/>
</dbReference>
<comment type="catalytic activity">
    <reaction evidence="1 12">
        <text>Thiol-dependent hydrolysis of ester, thioester, amide, peptide and isopeptide bonds formed by the C-terminal Gly of ubiquitin (a 76-residue protein attached to proteins as an intracellular targeting signal).</text>
        <dbReference type="EC" id="3.4.19.12"/>
    </reaction>
</comment>
<dbReference type="PROSITE" id="PS00972">
    <property type="entry name" value="USP_1"/>
    <property type="match status" value="2"/>
</dbReference>
<dbReference type="CDD" id="cd02658">
    <property type="entry name" value="Peptidase_C19B"/>
    <property type="match status" value="1"/>
</dbReference>
<dbReference type="PROSITE" id="PS50235">
    <property type="entry name" value="USP_3"/>
    <property type="match status" value="1"/>
</dbReference>
<evidence type="ECO:0000259" key="14">
    <source>
        <dbReference type="PROSITE" id="PS50235"/>
    </source>
</evidence>
<evidence type="ECO:0000256" key="9">
    <source>
        <dbReference type="ARBA" id="ARBA00022807"/>
    </source>
</evidence>
<dbReference type="InterPro" id="IPR013083">
    <property type="entry name" value="Znf_RING/FYVE/PHD"/>
</dbReference>
<feature type="domain" description="USP" evidence="14">
    <location>
        <begin position="432"/>
        <end position="954"/>
    </location>
</feature>
<evidence type="ECO:0000256" key="12">
    <source>
        <dbReference type="RuleBase" id="RU366025"/>
    </source>
</evidence>
<evidence type="ECO:0000256" key="3">
    <source>
        <dbReference type="ARBA" id="ARBA00022670"/>
    </source>
</evidence>
<dbReference type="InterPro" id="IPR038765">
    <property type="entry name" value="Papain-like_cys_pep_sf"/>
</dbReference>
<dbReference type="SUPFAM" id="SSF57850">
    <property type="entry name" value="RING/U-box"/>
    <property type="match status" value="1"/>
</dbReference>
<feature type="domain" description="UBP-type" evidence="15">
    <location>
        <begin position="157"/>
        <end position="267"/>
    </location>
</feature>
<dbReference type="Gene3D" id="1.10.8.10">
    <property type="entry name" value="DNA helicase RuvA subunit, C-terminal domain"/>
    <property type="match status" value="2"/>
</dbReference>
<dbReference type="InterPro" id="IPR050185">
    <property type="entry name" value="Ub_carboxyl-term_hydrolase"/>
</dbReference>
<dbReference type="Gene3D" id="3.90.70.10">
    <property type="entry name" value="Cysteine proteinases"/>
    <property type="match status" value="2"/>
</dbReference>
<dbReference type="Pfam" id="PF00443">
    <property type="entry name" value="UCH"/>
    <property type="match status" value="1"/>
</dbReference>
<dbReference type="PIRSF" id="PIRSF016308">
    <property type="entry name" value="UBP"/>
    <property type="match status" value="1"/>
</dbReference>
<dbReference type="SUPFAM" id="SSF54001">
    <property type="entry name" value="Cysteine proteinases"/>
    <property type="match status" value="2"/>
</dbReference>
<dbReference type="PROSITE" id="PS50030">
    <property type="entry name" value="UBA"/>
    <property type="match status" value="1"/>
</dbReference>
<dbReference type="CDD" id="cd14388">
    <property type="entry name" value="UBA2_atUBP14"/>
    <property type="match status" value="1"/>
</dbReference>
<organism evidence="16 17">
    <name type="scientific">Rehmannia glutinosa</name>
    <name type="common">Chinese foxglove</name>
    <dbReference type="NCBI Taxonomy" id="99300"/>
    <lineage>
        <taxon>Eukaryota</taxon>
        <taxon>Viridiplantae</taxon>
        <taxon>Streptophyta</taxon>
        <taxon>Embryophyta</taxon>
        <taxon>Tracheophyta</taxon>
        <taxon>Spermatophyta</taxon>
        <taxon>Magnoliopsida</taxon>
        <taxon>eudicotyledons</taxon>
        <taxon>Gunneridae</taxon>
        <taxon>Pentapetalae</taxon>
        <taxon>asterids</taxon>
        <taxon>lamiids</taxon>
        <taxon>Lamiales</taxon>
        <taxon>Orobanchaceae</taxon>
        <taxon>Rehmannieae</taxon>
        <taxon>Rehmannia</taxon>
    </lineage>
</organism>
<evidence type="ECO:0000256" key="5">
    <source>
        <dbReference type="ARBA" id="ARBA00022737"/>
    </source>
</evidence>
<dbReference type="PROSITE" id="PS50271">
    <property type="entry name" value="ZF_UBP"/>
    <property type="match status" value="1"/>
</dbReference>
<evidence type="ECO:0000256" key="6">
    <source>
        <dbReference type="ARBA" id="ARBA00022771"/>
    </source>
</evidence>
<name>A0ABR0X4Y4_REHGL</name>
<keyword evidence="17" id="KW-1185">Reference proteome</keyword>
<comment type="caution">
    <text evidence="16">The sequence shown here is derived from an EMBL/GenBank/DDBJ whole genome shotgun (WGS) entry which is preliminary data.</text>
</comment>
<reference evidence="16 17" key="1">
    <citation type="journal article" date="2021" name="Comput. Struct. Biotechnol. J.">
        <title>De novo genome assembly of the potent medicinal plant Rehmannia glutinosa using nanopore technology.</title>
        <authorList>
            <person name="Ma L."/>
            <person name="Dong C."/>
            <person name="Song C."/>
            <person name="Wang X."/>
            <person name="Zheng X."/>
            <person name="Niu Y."/>
            <person name="Chen S."/>
            <person name="Feng W."/>
        </authorList>
    </citation>
    <scope>NUCLEOTIDE SEQUENCE [LARGE SCALE GENOMIC DNA]</scope>
    <source>
        <strain evidence="16">DH-2019</strain>
    </source>
</reference>
<comment type="function">
    <text evidence="12">Recognizes and hydrolyzes the peptide bond at the C-terminal Gly of ubiquitin. Involved in the processing of poly-ubiquitin precursors as well as that of ubiquitinated proteins.</text>
</comment>
<dbReference type="Pfam" id="PF17807">
    <property type="entry name" value="zf-UBP_var"/>
    <property type="match status" value="1"/>
</dbReference>
<sequence>MELLRSNLSRVRIPEPTNRIYKEECCISFDTPKSEGGLFVDMSSFLAFGKEFVGWNYEKTGNPVYLHIKETQKLVSEEDRPSKKPTLLAIGVDGGFDNKDPVYEQSYEIVILPDFVTLPFPSVELPEKVRLAVDAVIMNVGAEKKEQVAAWTADTKLISKHAVELKQLDNGVIVPPSGWKCEKCDKTDNLWLNLTDGSILCGRKNWDGSGGNDHAVNHYNMTKYPLAVKLGTITADLEAADVYSYDEDASVVDPLLAHHLQHFGIDFSSLQKTEMTTAERELDHNTNFDWNRIQESGEEVEPLFGPGYTGLVNLGNSCYLAATMQVVFSTRGFCSRYYLDQSLKVAFESAPADPTVDLNTQLSDVYSYDEDASVVDPLLAHHLQHFGIDFSSLQKTEMTTAERELDHNTNFDWNRIQESGEEVEPLFGPGYTGLVNLGNSCYLAATMQVVFSTRGFCSRIYPYSDFLSRYYLDQSLKVAFESAPADPTVDLNTQLTKLAHGLLSGKYSFPAAKKDDTEDAAQATLTAINEILIALSFLLHCFNELHSGSLILSVLTAFNFQKQEGIPPRMFKSVIAAKHPEFSTMRQQDALEFFLHLIDQVERVNMGNPLFDPSRSFKFGIEERLQCPSGKVAYNKRHDYILSLNIPLHKATNKKELEDFQKLKAEKDARGEELSSEEIVRPRVPLMDCLECFSAPEELHDFYSTALNAKTTAVKTAGLTSFPDYLVLHMRKFVLEEGWVPKKLDVYVDVPDTIDISNMRSKGLQSWEELLPDGAEEDAEPNANEDIVNQLVSMGFQYLQCRKAAISTSMLEFSPDIDEPITKAQKTAPYIDPSKVDTLISFGFEEEIARKALQASGGDIEKATEWIFNPPSGVSSMDTTPSSSGNVADAALPDGQGRYRLIGLVSHIGTSTHCGHYVAHIYKDGRWVIFNDDKVALSKNPPLDMGYLYFFERIDG</sequence>
<keyword evidence="3 12" id="KW-0645">Protease</keyword>
<gene>
    <name evidence="16" type="ORF">DH2020_008616</name>
</gene>
<dbReference type="PANTHER" id="PTHR21646:SF10">
    <property type="entry name" value="UBIQUITIN CARBOXYL-TERMINAL HYDROLASE 14"/>
    <property type="match status" value="1"/>
</dbReference>
<evidence type="ECO:0000256" key="8">
    <source>
        <dbReference type="ARBA" id="ARBA00022801"/>
    </source>
</evidence>
<dbReference type="SMART" id="SM00165">
    <property type="entry name" value="UBA"/>
    <property type="match status" value="2"/>
</dbReference>
<comment type="similarity">
    <text evidence="2 12">Belongs to the peptidase C19 family.</text>
</comment>
<evidence type="ECO:0000259" key="15">
    <source>
        <dbReference type="PROSITE" id="PS50271"/>
    </source>
</evidence>
<proteinExistence type="inferred from homology"/>
<keyword evidence="4" id="KW-0479">Metal-binding</keyword>
<dbReference type="EC" id="3.4.19.12" evidence="12"/>
<dbReference type="SMART" id="SM00290">
    <property type="entry name" value="ZnF_UBP"/>
    <property type="match status" value="1"/>
</dbReference>
<dbReference type="InterPro" id="IPR001607">
    <property type="entry name" value="Znf_UBP"/>
</dbReference>
<evidence type="ECO:0000256" key="11">
    <source>
        <dbReference type="PROSITE-ProRule" id="PRU00502"/>
    </source>
</evidence>
<protein>
    <recommendedName>
        <fullName evidence="12">Ubiquitin carboxyl-terminal hydrolase</fullName>
        <ecNumber evidence="12">3.4.19.12</ecNumber>
    </recommendedName>
</protein>
<dbReference type="InterPro" id="IPR041432">
    <property type="entry name" value="UBP13_Znf-UBP_var"/>
</dbReference>
<keyword evidence="10" id="KW-0862">Zinc</keyword>
<evidence type="ECO:0000256" key="2">
    <source>
        <dbReference type="ARBA" id="ARBA00009085"/>
    </source>
</evidence>
<dbReference type="Gene3D" id="3.30.40.10">
    <property type="entry name" value="Zinc/RING finger domain, C3HC4 (zinc finger)"/>
    <property type="match status" value="2"/>
</dbReference>
<dbReference type="PROSITE" id="PS00973">
    <property type="entry name" value="USP_2"/>
    <property type="match status" value="1"/>
</dbReference>
<dbReference type="InterPro" id="IPR009060">
    <property type="entry name" value="UBA-like_sf"/>
</dbReference>
<keyword evidence="7 12" id="KW-0833">Ubl conjugation pathway</keyword>
<evidence type="ECO:0000259" key="13">
    <source>
        <dbReference type="PROSITE" id="PS50030"/>
    </source>
</evidence>
<dbReference type="EMBL" id="JABTTQ020000005">
    <property type="protein sequence ID" value="KAK6154368.1"/>
    <property type="molecule type" value="Genomic_DNA"/>
</dbReference>
<evidence type="ECO:0000313" key="16">
    <source>
        <dbReference type="EMBL" id="KAK6154368.1"/>
    </source>
</evidence>
<evidence type="ECO:0000256" key="10">
    <source>
        <dbReference type="ARBA" id="ARBA00022833"/>
    </source>
</evidence>
<feature type="domain" description="UBA" evidence="13">
    <location>
        <begin position="830"/>
        <end position="870"/>
    </location>
</feature>
<dbReference type="Pfam" id="PF00627">
    <property type="entry name" value="UBA"/>
    <property type="match status" value="1"/>
</dbReference>
<evidence type="ECO:0000256" key="1">
    <source>
        <dbReference type="ARBA" id="ARBA00000707"/>
    </source>
</evidence>
<dbReference type="InterPro" id="IPR028889">
    <property type="entry name" value="USP"/>
</dbReference>